<name>A0A484IAS3_9ARCH</name>
<sequence>MQKAQDLQKMDFTEIENTKTNIPFLGIVLHNTISSDDVKIQIM</sequence>
<protein>
    <submittedName>
        <fullName evidence="1">Uncharacterized protein</fullName>
    </submittedName>
</protein>
<dbReference type="Proteomes" id="UP000294299">
    <property type="component" value="Chromosome NFRAN"/>
</dbReference>
<dbReference type="KEGG" id="nfn:NFRAN_2530"/>
<gene>
    <name evidence="1" type="ORF">NFRAN_2530</name>
</gene>
<reference evidence="1 2" key="1">
    <citation type="submission" date="2019-02" db="EMBL/GenBank/DDBJ databases">
        <authorList>
            <person name="Lehtovirta-Morley E L."/>
        </authorList>
    </citation>
    <scope>NUCLEOTIDE SEQUENCE [LARGE SCALE GENOMIC DNA]</scope>
    <source>
        <strain evidence="1">NFRAN1</strain>
    </source>
</reference>
<keyword evidence="2" id="KW-1185">Reference proteome</keyword>
<dbReference type="EMBL" id="LR216287">
    <property type="protein sequence ID" value="VFJ14852.1"/>
    <property type="molecule type" value="Genomic_DNA"/>
</dbReference>
<proteinExistence type="predicted"/>
<dbReference type="AlphaFoldDB" id="A0A484IAS3"/>
<evidence type="ECO:0000313" key="1">
    <source>
        <dbReference type="EMBL" id="VFJ14852.1"/>
    </source>
</evidence>
<organism evidence="1 2">
    <name type="scientific">Candidatus Nitrosocosmicus franklandianus</name>
    <dbReference type="NCBI Taxonomy" id="1798806"/>
    <lineage>
        <taxon>Archaea</taxon>
        <taxon>Nitrososphaerota</taxon>
        <taxon>Nitrososphaeria</taxon>
        <taxon>Nitrososphaerales</taxon>
        <taxon>Nitrososphaeraceae</taxon>
        <taxon>Candidatus Nitrosocosmicus</taxon>
    </lineage>
</organism>
<evidence type="ECO:0000313" key="2">
    <source>
        <dbReference type="Proteomes" id="UP000294299"/>
    </source>
</evidence>
<accession>A0A484IAS3</accession>